<keyword evidence="7 14" id="KW-0812">Transmembrane</keyword>
<proteinExistence type="predicted"/>
<dbReference type="RefSeq" id="WP_173286060.1">
    <property type="nucleotide sequence ID" value="NZ_CP054020.1"/>
</dbReference>
<dbReference type="PROSITE" id="PS50885">
    <property type="entry name" value="HAMP"/>
    <property type="match status" value="1"/>
</dbReference>
<keyword evidence="12" id="KW-0902">Two-component regulatory system</keyword>
<feature type="domain" description="Histidine kinase" evidence="15">
    <location>
        <begin position="252"/>
        <end position="474"/>
    </location>
</feature>
<keyword evidence="6" id="KW-0808">Transferase</keyword>
<evidence type="ECO:0000256" key="13">
    <source>
        <dbReference type="ARBA" id="ARBA00023136"/>
    </source>
</evidence>
<dbReference type="SUPFAM" id="SSF158472">
    <property type="entry name" value="HAMP domain-like"/>
    <property type="match status" value="1"/>
</dbReference>
<organism evidence="17 18">
    <name type="scientific">Thiomicrorhabdus xiamenensis</name>
    <dbReference type="NCBI Taxonomy" id="2739063"/>
    <lineage>
        <taxon>Bacteria</taxon>
        <taxon>Pseudomonadati</taxon>
        <taxon>Pseudomonadota</taxon>
        <taxon>Gammaproteobacteria</taxon>
        <taxon>Thiotrichales</taxon>
        <taxon>Piscirickettsiaceae</taxon>
        <taxon>Thiomicrorhabdus</taxon>
    </lineage>
</organism>
<dbReference type="Gene3D" id="3.30.565.10">
    <property type="entry name" value="Histidine kinase-like ATPase, C-terminal domain"/>
    <property type="match status" value="1"/>
</dbReference>
<dbReference type="Pfam" id="PF00512">
    <property type="entry name" value="HisKA"/>
    <property type="match status" value="1"/>
</dbReference>
<dbReference type="CDD" id="cd06225">
    <property type="entry name" value="HAMP"/>
    <property type="match status" value="1"/>
</dbReference>
<dbReference type="InterPro" id="IPR036890">
    <property type="entry name" value="HATPase_C_sf"/>
</dbReference>
<dbReference type="SMART" id="SM00387">
    <property type="entry name" value="HATPase_c"/>
    <property type="match status" value="1"/>
</dbReference>
<dbReference type="InterPro" id="IPR005467">
    <property type="entry name" value="His_kinase_dom"/>
</dbReference>
<accession>A0A7D4SJE0</accession>
<dbReference type="EMBL" id="CP054020">
    <property type="protein sequence ID" value="QKI89859.1"/>
    <property type="molecule type" value="Genomic_DNA"/>
</dbReference>
<keyword evidence="4" id="KW-1003">Cell membrane</keyword>
<dbReference type="InterPro" id="IPR003594">
    <property type="entry name" value="HATPase_dom"/>
</dbReference>
<evidence type="ECO:0000256" key="10">
    <source>
        <dbReference type="ARBA" id="ARBA00022840"/>
    </source>
</evidence>
<dbReference type="SUPFAM" id="SSF47384">
    <property type="entry name" value="Homodimeric domain of signal transducing histidine kinase"/>
    <property type="match status" value="1"/>
</dbReference>
<dbReference type="InterPro" id="IPR003660">
    <property type="entry name" value="HAMP_dom"/>
</dbReference>
<dbReference type="InterPro" id="IPR004358">
    <property type="entry name" value="Sig_transdc_His_kin-like_C"/>
</dbReference>
<dbReference type="AlphaFoldDB" id="A0A7D4SJE0"/>
<evidence type="ECO:0000313" key="17">
    <source>
        <dbReference type="EMBL" id="QKI89859.1"/>
    </source>
</evidence>
<keyword evidence="11 14" id="KW-1133">Transmembrane helix</keyword>
<dbReference type="GO" id="GO:0000155">
    <property type="term" value="F:phosphorelay sensor kinase activity"/>
    <property type="evidence" value="ECO:0007669"/>
    <property type="project" value="InterPro"/>
</dbReference>
<dbReference type="PANTHER" id="PTHR45528:SF1">
    <property type="entry name" value="SENSOR HISTIDINE KINASE CPXA"/>
    <property type="match status" value="1"/>
</dbReference>
<dbReference type="SUPFAM" id="SSF55874">
    <property type="entry name" value="ATPase domain of HSP90 chaperone/DNA topoisomerase II/histidine kinase"/>
    <property type="match status" value="1"/>
</dbReference>
<gene>
    <name evidence="17" type="ORF">HQN79_09865</name>
</gene>
<keyword evidence="10" id="KW-0067">ATP-binding</keyword>
<evidence type="ECO:0000313" key="18">
    <source>
        <dbReference type="Proteomes" id="UP000504724"/>
    </source>
</evidence>
<keyword evidence="18" id="KW-1185">Reference proteome</keyword>
<evidence type="ECO:0000256" key="12">
    <source>
        <dbReference type="ARBA" id="ARBA00023012"/>
    </source>
</evidence>
<feature type="transmembrane region" description="Helical" evidence="14">
    <location>
        <begin position="171"/>
        <end position="191"/>
    </location>
</feature>
<dbReference type="GO" id="GO:0005524">
    <property type="term" value="F:ATP binding"/>
    <property type="evidence" value="ECO:0007669"/>
    <property type="project" value="UniProtKB-KW"/>
</dbReference>
<dbReference type="GO" id="GO:0005886">
    <property type="term" value="C:plasma membrane"/>
    <property type="evidence" value="ECO:0007669"/>
    <property type="project" value="UniProtKB-SubCell"/>
</dbReference>
<dbReference type="Pfam" id="PF00672">
    <property type="entry name" value="HAMP"/>
    <property type="match status" value="1"/>
</dbReference>
<dbReference type="InterPro" id="IPR050398">
    <property type="entry name" value="HssS/ArlS-like"/>
</dbReference>
<evidence type="ECO:0000256" key="4">
    <source>
        <dbReference type="ARBA" id="ARBA00022475"/>
    </source>
</evidence>
<evidence type="ECO:0000256" key="3">
    <source>
        <dbReference type="ARBA" id="ARBA00012438"/>
    </source>
</evidence>
<protein>
    <recommendedName>
        <fullName evidence="3">histidine kinase</fullName>
        <ecNumber evidence="3">2.7.13.3</ecNumber>
    </recommendedName>
</protein>
<dbReference type="CDD" id="cd00082">
    <property type="entry name" value="HisKA"/>
    <property type="match status" value="1"/>
</dbReference>
<keyword evidence="5" id="KW-0597">Phosphoprotein</keyword>
<name>A0A7D4SJE0_9GAMM</name>
<comment type="subcellular location">
    <subcellularLocation>
        <location evidence="2">Cell membrane</location>
        <topology evidence="2">Multi-pass membrane protein</topology>
    </subcellularLocation>
</comment>
<evidence type="ECO:0000256" key="11">
    <source>
        <dbReference type="ARBA" id="ARBA00022989"/>
    </source>
</evidence>
<evidence type="ECO:0000256" key="7">
    <source>
        <dbReference type="ARBA" id="ARBA00022692"/>
    </source>
</evidence>
<dbReference type="PROSITE" id="PS50109">
    <property type="entry name" value="HIS_KIN"/>
    <property type="match status" value="1"/>
</dbReference>
<dbReference type="Pfam" id="PF02518">
    <property type="entry name" value="HATPase_c"/>
    <property type="match status" value="1"/>
</dbReference>
<dbReference type="FunFam" id="3.30.565.10:FF:000006">
    <property type="entry name" value="Sensor histidine kinase WalK"/>
    <property type="match status" value="1"/>
</dbReference>
<sequence length="476" mass="53889">MGIRLKLVGFLLLFGFVILGALLWSNQYVLHKTILHYVDQRDQQRLERLKNNLEVYLQYESTEEVDDLPLANWQRLLHLSHRIDLSQNPAILPFILKREPRRRPYAPDAFEERVSLMSSDGQMVLGPKMTKACMRLPVYVNDKVVAQIGYHPLRELIEQADIEFAQTQFKILTLGAVLITLLVLIILWPLANHFLVPIRELTGSVRALAQGDYQKRTKVSRSDEFGALQRDFNHLANTLQASLQSRNQWVADISHELRTPLTVLKGSIEAMRDGIRPMDDKSLHNLHQEVELLQHLIEDLYQLSLSDVGALQYVMQTVDLTQLIHMVSANYRAKAQAKGVAFQLHVPESLKALVHGDEKRLTQMLSNLLHNAVAYTDSTRSNGAQGGIELSLQEENRNWLILVKDSEPGVETEDLQKLTERFFRTDPSRNRRSGGAGLGLAMVSRIVDAHSGSLEFTASESGGLQVAVRLPKKEHG</sequence>
<evidence type="ECO:0000256" key="1">
    <source>
        <dbReference type="ARBA" id="ARBA00000085"/>
    </source>
</evidence>
<dbReference type="KEGG" id="txa:HQN79_09865"/>
<evidence type="ECO:0000256" key="5">
    <source>
        <dbReference type="ARBA" id="ARBA00022553"/>
    </source>
</evidence>
<evidence type="ECO:0000256" key="2">
    <source>
        <dbReference type="ARBA" id="ARBA00004651"/>
    </source>
</evidence>
<dbReference type="InterPro" id="IPR036097">
    <property type="entry name" value="HisK_dim/P_sf"/>
</dbReference>
<dbReference type="Proteomes" id="UP000504724">
    <property type="component" value="Chromosome"/>
</dbReference>
<dbReference type="PRINTS" id="PR00344">
    <property type="entry name" value="BCTRLSENSOR"/>
</dbReference>
<dbReference type="PANTHER" id="PTHR45528">
    <property type="entry name" value="SENSOR HISTIDINE KINASE CPXA"/>
    <property type="match status" value="1"/>
</dbReference>
<reference evidence="17 18" key="1">
    <citation type="submission" date="2020-05" db="EMBL/GenBank/DDBJ databases">
        <title>Thiomicrorhabdus sediminis sp.nov. and Thiomicrorhabdus xiamenensis sp.nov., novel sulfur-oxidizing bacteria isolated from coastal sediment.</title>
        <authorList>
            <person name="Liu X."/>
        </authorList>
    </citation>
    <scope>NUCLEOTIDE SEQUENCE [LARGE SCALE GENOMIC DNA]</scope>
    <source>
        <strain evidence="17 18">G2</strain>
    </source>
</reference>
<dbReference type="SMART" id="SM00304">
    <property type="entry name" value="HAMP"/>
    <property type="match status" value="1"/>
</dbReference>
<dbReference type="Gene3D" id="1.10.287.130">
    <property type="match status" value="1"/>
</dbReference>
<evidence type="ECO:0000256" key="6">
    <source>
        <dbReference type="ARBA" id="ARBA00022679"/>
    </source>
</evidence>
<dbReference type="Gene3D" id="6.10.340.10">
    <property type="match status" value="1"/>
</dbReference>
<keyword evidence="9" id="KW-0418">Kinase</keyword>
<dbReference type="EC" id="2.7.13.3" evidence="3"/>
<dbReference type="SMART" id="SM00388">
    <property type="entry name" value="HisKA"/>
    <property type="match status" value="1"/>
</dbReference>
<evidence type="ECO:0000256" key="9">
    <source>
        <dbReference type="ARBA" id="ARBA00022777"/>
    </source>
</evidence>
<dbReference type="InterPro" id="IPR003661">
    <property type="entry name" value="HisK_dim/P_dom"/>
</dbReference>
<keyword evidence="13 14" id="KW-0472">Membrane</keyword>
<evidence type="ECO:0000259" key="15">
    <source>
        <dbReference type="PROSITE" id="PS50109"/>
    </source>
</evidence>
<feature type="domain" description="HAMP" evidence="16">
    <location>
        <begin position="192"/>
        <end position="244"/>
    </location>
</feature>
<evidence type="ECO:0000256" key="14">
    <source>
        <dbReference type="SAM" id="Phobius"/>
    </source>
</evidence>
<evidence type="ECO:0000259" key="16">
    <source>
        <dbReference type="PROSITE" id="PS50885"/>
    </source>
</evidence>
<comment type="catalytic activity">
    <reaction evidence="1">
        <text>ATP + protein L-histidine = ADP + protein N-phospho-L-histidine.</text>
        <dbReference type="EC" id="2.7.13.3"/>
    </reaction>
</comment>
<evidence type="ECO:0000256" key="8">
    <source>
        <dbReference type="ARBA" id="ARBA00022741"/>
    </source>
</evidence>
<keyword evidence="8" id="KW-0547">Nucleotide-binding</keyword>
<feature type="transmembrane region" description="Helical" evidence="14">
    <location>
        <begin position="6"/>
        <end position="24"/>
    </location>
</feature>